<gene>
    <name evidence="12" type="primary">ubiA</name>
    <name evidence="14" type="ORF">AOC33_00760</name>
</gene>
<sequence>MSSRLSDYLALIRFDKPIGTLLVLWPTLWGLWIASIGQPKASHLIIFVLGCFLMRSAGCAINDYADKDFDKHVSRTQDRPITAGRVKPVEALIIAAMLAIVAFILILPLNTFTKLLSVPAVAIAIVYPFTKRFFSIPQAILGIAFSFGIPMAFAAVLNEIPAHAWLLVLANIAWAIAYDTAYAMVDRDDDVKLGIKTSAITFGRFDVLAICICYGICLLSFAVLGWLLAFPTIFWIFLGLAFLLAIYYFQLIKDRQKEKCFLAFRRNNWFGMSLFLAIAFAY</sequence>
<evidence type="ECO:0000256" key="7">
    <source>
        <dbReference type="ARBA" id="ARBA00022688"/>
    </source>
</evidence>
<comment type="function">
    <text evidence="12">Catalyzes the prenylation of para-hydroxybenzoate (PHB) with an all-trans polyprenyl group. Mediates the second step in the final reaction sequence of ubiquinone-8 (UQ-8) biosynthesis, which is the condensation of the polyisoprenoid side chain with PHB, generating the first membrane-bound Q intermediate 3-octaprenyl-4-hydroxybenzoate.</text>
</comment>
<feature type="transmembrane region" description="Helical" evidence="12">
    <location>
        <begin position="205"/>
        <end position="227"/>
    </location>
</feature>
<dbReference type="CDD" id="cd13959">
    <property type="entry name" value="PT_UbiA_COQ2"/>
    <property type="match status" value="1"/>
</dbReference>
<dbReference type="InterPro" id="IPR039653">
    <property type="entry name" value="Prenyltransferase"/>
</dbReference>
<keyword evidence="8 12" id="KW-0812">Transmembrane</keyword>
<reference evidence="14 15" key="1">
    <citation type="submission" date="2017-06" db="EMBL/GenBank/DDBJ databases">
        <title>Reclassification of a Polynucleobacter cosmopolitanus strain isolated from tropical Lake Victoria as Polynucleobacter victoriensis comb. nov.</title>
        <authorList>
            <person name="Hahn M.W."/>
        </authorList>
    </citation>
    <scope>NUCLEOTIDE SEQUENCE [LARGE SCALE GENOMIC DNA]</scope>
    <source>
        <strain evidence="14 15">MWH-MoIso2</strain>
    </source>
</reference>
<evidence type="ECO:0000256" key="1">
    <source>
        <dbReference type="ARBA" id="ARBA00001946"/>
    </source>
</evidence>
<dbReference type="EMBL" id="NJGG01000001">
    <property type="protein sequence ID" value="OXL15663.1"/>
    <property type="molecule type" value="Genomic_DNA"/>
</dbReference>
<dbReference type="PANTHER" id="PTHR11048">
    <property type="entry name" value="PRENYLTRANSFERASES"/>
    <property type="match status" value="1"/>
</dbReference>
<feature type="transmembrane region" description="Helical" evidence="12">
    <location>
        <begin position="44"/>
        <end position="65"/>
    </location>
</feature>
<evidence type="ECO:0000256" key="10">
    <source>
        <dbReference type="ARBA" id="ARBA00022989"/>
    </source>
</evidence>
<evidence type="ECO:0000313" key="15">
    <source>
        <dbReference type="Proteomes" id="UP000215188"/>
    </source>
</evidence>
<keyword evidence="7 12" id="KW-0831">Ubiquinone biosynthesis</keyword>
<evidence type="ECO:0000256" key="11">
    <source>
        <dbReference type="ARBA" id="ARBA00023136"/>
    </source>
</evidence>
<evidence type="ECO:0000256" key="3">
    <source>
        <dbReference type="ARBA" id="ARBA00005985"/>
    </source>
</evidence>
<keyword evidence="6 12" id="KW-0808">Transferase</keyword>
<dbReference type="Proteomes" id="UP000215188">
    <property type="component" value="Unassembled WGS sequence"/>
</dbReference>
<organism evidence="14 15">
    <name type="scientific">Polynucleobacter cosmopolitanus</name>
    <dbReference type="NCBI Taxonomy" id="351345"/>
    <lineage>
        <taxon>Bacteria</taxon>
        <taxon>Pseudomonadati</taxon>
        <taxon>Pseudomonadota</taxon>
        <taxon>Betaproteobacteria</taxon>
        <taxon>Burkholderiales</taxon>
        <taxon>Burkholderiaceae</taxon>
        <taxon>Polynucleobacter</taxon>
    </lineage>
</organism>
<comment type="similarity">
    <text evidence="3 12">Belongs to the UbiA prenyltransferase family.</text>
</comment>
<keyword evidence="5 12" id="KW-0997">Cell inner membrane</keyword>
<dbReference type="RefSeq" id="WP_089514702.1">
    <property type="nucleotide sequence ID" value="NZ_NJGG01000001.1"/>
</dbReference>
<dbReference type="InterPro" id="IPR000537">
    <property type="entry name" value="UbiA_prenyltransferase"/>
</dbReference>
<dbReference type="OrthoDB" id="9782418at2"/>
<name>A0A229FUS5_9BURK</name>
<comment type="catalytic activity">
    <reaction evidence="12">
        <text>all-trans-octaprenyl diphosphate + 4-hydroxybenzoate = 4-hydroxy-3-(all-trans-octaprenyl)benzoate + diphosphate</text>
        <dbReference type="Rhea" id="RHEA:27782"/>
        <dbReference type="ChEBI" id="CHEBI:1617"/>
        <dbReference type="ChEBI" id="CHEBI:17879"/>
        <dbReference type="ChEBI" id="CHEBI:33019"/>
        <dbReference type="ChEBI" id="CHEBI:57711"/>
        <dbReference type="EC" id="2.5.1.39"/>
    </reaction>
</comment>
<evidence type="ECO:0000256" key="9">
    <source>
        <dbReference type="ARBA" id="ARBA00022842"/>
    </source>
</evidence>
<evidence type="ECO:0000256" key="8">
    <source>
        <dbReference type="ARBA" id="ARBA00022692"/>
    </source>
</evidence>
<dbReference type="Gene3D" id="1.20.120.1780">
    <property type="entry name" value="UbiA prenyltransferase"/>
    <property type="match status" value="1"/>
</dbReference>
<dbReference type="PANTHER" id="PTHR11048:SF28">
    <property type="entry name" value="4-HYDROXYBENZOATE POLYPRENYLTRANSFERASE, MITOCHONDRIAL"/>
    <property type="match status" value="1"/>
</dbReference>
<dbReference type="NCBIfam" id="TIGR01474">
    <property type="entry name" value="ubiA_proteo"/>
    <property type="match status" value="1"/>
</dbReference>
<evidence type="ECO:0000256" key="13">
    <source>
        <dbReference type="NCBIfam" id="TIGR01474"/>
    </source>
</evidence>
<dbReference type="AlphaFoldDB" id="A0A229FUS5"/>
<evidence type="ECO:0000313" key="14">
    <source>
        <dbReference type="EMBL" id="OXL15663.1"/>
    </source>
</evidence>
<feature type="transmembrane region" description="Helical" evidence="12">
    <location>
        <begin position="163"/>
        <end position="185"/>
    </location>
</feature>
<dbReference type="GO" id="GO:0006744">
    <property type="term" value="P:ubiquinone biosynthetic process"/>
    <property type="evidence" value="ECO:0007669"/>
    <property type="project" value="UniProtKB-UniRule"/>
</dbReference>
<keyword evidence="15" id="KW-1185">Reference proteome</keyword>
<comment type="pathway">
    <text evidence="12">Cofactor biosynthesis; ubiquinone biosynthesis.</text>
</comment>
<dbReference type="InterPro" id="IPR044878">
    <property type="entry name" value="UbiA_sf"/>
</dbReference>
<comment type="subcellular location">
    <subcellularLocation>
        <location evidence="12">Cell inner membrane</location>
        <topology evidence="12">Multi-pass membrane protein</topology>
    </subcellularLocation>
    <subcellularLocation>
        <location evidence="2">Membrane</location>
        <topology evidence="2">Multi-pass membrane protein</topology>
    </subcellularLocation>
</comment>
<evidence type="ECO:0000256" key="4">
    <source>
        <dbReference type="ARBA" id="ARBA00022475"/>
    </source>
</evidence>
<proteinExistence type="inferred from homology"/>
<dbReference type="FunFam" id="1.10.357.140:FF:000002">
    <property type="entry name" value="4-hydroxybenzoate octaprenyltransferase"/>
    <property type="match status" value="1"/>
</dbReference>
<feature type="transmembrane region" description="Helical" evidence="12">
    <location>
        <begin position="86"/>
        <end position="106"/>
    </location>
</feature>
<dbReference type="GO" id="GO:0005886">
    <property type="term" value="C:plasma membrane"/>
    <property type="evidence" value="ECO:0007669"/>
    <property type="project" value="UniProtKB-SubCell"/>
</dbReference>
<dbReference type="InterPro" id="IPR006370">
    <property type="entry name" value="HB_polyprenyltransferase-like"/>
</dbReference>
<protein>
    <recommendedName>
        <fullName evidence="12 13">4-hydroxybenzoate octaprenyltransferase</fullName>
        <ecNumber evidence="12 13">2.5.1.39</ecNumber>
    </recommendedName>
    <alternativeName>
        <fullName evidence="12">4-HB polyprenyltransferase</fullName>
    </alternativeName>
</protein>
<dbReference type="UniPathway" id="UPA00232"/>
<dbReference type="HAMAP" id="MF_01635">
    <property type="entry name" value="UbiA"/>
    <property type="match status" value="1"/>
</dbReference>
<feature type="transmembrane region" description="Helical" evidence="12">
    <location>
        <begin position="21"/>
        <end position="38"/>
    </location>
</feature>
<feature type="transmembrane region" description="Helical" evidence="12">
    <location>
        <begin position="139"/>
        <end position="157"/>
    </location>
</feature>
<accession>A0A229FUS5</accession>
<dbReference type="InterPro" id="IPR030470">
    <property type="entry name" value="UbiA_prenylTrfase_CS"/>
</dbReference>
<evidence type="ECO:0000256" key="12">
    <source>
        <dbReference type="HAMAP-Rule" id="MF_01635"/>
    </source>
</evidence>
<dbReference type="Pfam" id="PF01040">
    <property type="entry name" value="UbiA"/>
    <property type="match status" value="1"/>
</dbReference>
<dbReference type="FunFam" id="1.20.120.1780:FF:000001">
    <property type="entry name" value="4-hydroxybenzoate octaprenyltransferase"/>
    <property type="match status" value="1"/>
</dbReference>
<comment type="cofactor">
    <cofactor evidence="1 12">
        <name>Mg(2+)</name>
        <dbReference type="ChEBI" id="CHEBI:18420"/>
    </cofactor>
</comment>
<keyword evidence="11 12" id="KW-0472">Membrane</keyword>
<feature type="transmembrane region" description="Helical" evidence="12">
    <location>
        <begin position="263"/>
        <end position="281"/>
    </location>
</feature>
<evidence type="ECO:0000256" key="5">
    <source>
        <dbReference type="ARBA" id="ARBA00022519"/>
    </source>
</evidence>
<comment type="caution">
    <text evidence="14">The sequence shown here is derived from an EMBL/GenBank/DDBJ whole genome shotgun (WGS) entry which is preliminary data.</text>
</comment>
<keyword evidence="9 12" id="KW-0460">Magnesium</keyword>
<keyword evidence="10 12" id="KW-1133">Transmembrane helix</keyword>
<dbReference type="PROSITE" id="PS00943">
    <property type="entry name" value="UBIA"/>
    <property type="match status" value="1"/>
</dbReference>
<dbReference type="GO" id="GO:0008412">
    <property type="term" value="F:4-hydroxybenzoate polyprenyltransferase activity"/>
    <property type="evidence" value="ECO:0007669"/>
    <property type="project" value="UniProtKB-UniRule"/>
</dbReference>
<dbReference type="EC" id="2.5.1.39" evidence="12 13"/>
<feature type="transmembrane region" description="Helical" evidence="12">
    <location>
        <begin position="233"/>
        <end position="251"/>
    </location>
</feature>
<evidence type="ECO:0000256" key="2">
    <source>
        <dbReference type="ARBA" id="ARBA00004141"/>
    </source>
</evidence>
<evidence type="ECO:0000256" key="6">
    <source>
        <dbReference type="ARBA" id="ARBA00022679"/>
    </source>
</evidence>
<dbReference type="Gene3D" id="1.10.357.140">
    <property type="entry name" value="UbiA prenyltransferase"/>
    <property type="match status" value="1"/>
</dbReference>
<keyword evidence="4 12" id="KW-1003">Cell membrane</keyword>